<feature type="compositionally biased region" description="Low complexity" evidence="6">
    <location>
        <begin position="29"/>
        <end position="45"/>
    </location>
</feature>
<evidence type="ECO:0000256" key="7">
    <source>
        <dbReference type="SAM" id="SignalP"/>
    </source>
</evidence>
<evidence type="ECO:0000256" key="2">
    <source>
        <dbReference type="ARBA" id="ARBA00022448"/>
    </source>
</evidence>
<accession>A0ABT9NF55</accession>
<feature type="region of interest" description="Disordered" evidence="6">
    <location>
        <begin position="25"/>
        <end position="45"/>
    </location>
</feature>
<dbReference type="InterPro" id="IPR006127">
    <property type="entry name" value="ZnuA-like"/>
</dbReference>
<comment type="similarity">
    <text evidence="5">Belongs to the bacterial solute-binding protein 9 family.</text>
</comment>
<evidence type="ECO:0000256" key="1">
    <source>
        <dbReference type="ARBA" id="ARBA00004196"/>
    </source>
</evidence>
<dbReference type="InterPro" id="IPR006129">
    <property type="entry name" value="AdhesinB"/>
</dbReference>
<keyword evidence="2 5" id="KW-0813">Transport</keyword>
<keyword evidence="3" id="KW-0479">Metal-binding</keyword>
<dbReference type="Gene3D" id="3.40.50.1980">
    <property type="entry name" value="Nitrogenase molybdenum iron protein domain"/>
    <property type="match status" value="2"/>
</dbReference>
<dbReference type="Proteomes" id="UP001243212">
    <property type="component" value="Unassembled WGS sequence"/>
</dbReference>
<dbReference type="InterPro" id="IPR006128">
    <property type="entry name" value="Lipoprotein_PsaA-like"/>
</dbReference>
<dbReference type="RefSeq" id="WP_307682228.1">
    <property type="nucleotide sequence ID" value="NZ_JAUSQX010000001.1"/>
</dbReference>
<evidence type="ECO:0000256" key="3">
    <source>
        <dbReference type="ARBA" id="ARBA00022723"/>
    </source>
</evidence>
<dbReference type="PRINTS" id="PR00691">
    <property type="entry name" value="ADHESINB"/>
</dbReference>
<evidence type="ECO:0000256" key="4">
    <source>
        <dbReference type="ARBA" id="ARBA00022729"/>
    </source>
</evidence>
<dbReference type="EMBL" id="JAUSQX010000001">
    <property type="protein sequence ID" value="MDP9805979.1"/>
    <property type="molecule type" value="Genomic_DNA"/>
</dbReference>
<dbReference type="SUPFAM" id="SSF53807">
    <property type="entry name" value="Helical backbone' metal receptor"/>
    <property type="match status" value="1"/>
</dbReference>
<keyword evidence="4 7" id="KW-0732">Signal</keyword>
<sequence>MKVKRILGIAFSVMLGMSVLGACSEDKSNGSSGSAETSASSNSETLTVVSTTGYLTDAINNVAPDAEVRTLVAPGGDPHTQELTTADIEAVNEADLVVWTSHDMEHRMRDHFDKLGERSHPAAEVIDESKLLPWEDEVDGHDPHVWNSPELWQEVVTGIGEKFADIDPDNAQTYRDNAAAYNEKIQAAHVKASEQLSKIPEENRYLITGHDAFNYLGDTYNMTVLATDLVTSEAEISAAELDELAQTIADHKVPVIFQDNLKNPEAIKHLQDSVVAKGGKVEVSDKVLYADTLGDSAPTDTYLGAFEHNVQAIVEALS</sequence>
<feature type="signal peptide" evidence="7">
    <location>
        <begin position="1"/>
        <end position="22"/>
    </location>
</feature>
<evidence type="ECO:0000256" key="6">
    <source>
        <dbReference type="SAM" id="MobiDB-lite"/>
    </source>
</evidence>
<feature type="chain" id="PRO_5046431388" evidence="7">
    <location>
        <begin position="23"/>
        <end position="318"/>
    </location>
</feature>
<dbReference type="Pfam" id="PF01297">
    <property type="entry name" value="ZnuA"/>
    <property type="match status" value="1"/>
</dbReference>
<proteinExistence type="inferred from homology"/>
<protein>
    <submittedName>
        <fullName evidence="8">Manganese/zinc/iron transport system substrate-binding protein</fullName>
    </submittedName>
</protein>
<dbReference type="PANTHER" id="PTHR42953">
    <property type="entry name" value="HIGH-AFFINITY ZINC UPTAKE SYSTEM PROTEIN ZNUA-RELATED"/>
    <property type="match status" value="1"/>
</dbReference>
<gene>
    <name evidence="8" type="ORF">J2S70_000561</name>
</gene>
<dbReference type="PANTHER" id="PTHR42953:SF1">
    <property type="entry name" value="METAL-BINDING PROTEIN HI_0362-RELATED"/>
    <property type="match status" value="1"/>
</dbReference>
<dbReference type="PRINTS" id="PR00690">
    <property type="entry name" value="ADHESNFAMILY"/>
</dbReference>
<dbReference type="InterPro" id="IPR050492">
    <property type="entry name" value="Bact_metal-bind_prot9"/>
</dbReference>
<evidence type="ECO:0000313" key="9">
    <source>
        <dbReference type="Proteomes" id="UP001243212"/>
    </source>
</evidence>
<evidence type="ECO:0000313" key="8">
    <source>
        <dbReference type="EMBL" id="MDP9805979.1"/>
    </source>
</evidence>
<comment type="subcellular location">
    <subcellularLocation>
        <location evidence="1">Cell envelope</location>
    </subcellularLocation>
</comment>
<dbReference type="PROSITE" id="PS51257">
    <property type="entry name" value="PROKAR_LIPOPROTEIN"/>
    <property type="match status" value="1"/>
</dbReference>
<keyword evidence="9" id="KW-1185">Reference proteome</keyword>
<organism evidence="8 9">
    <name type="scientific">Trueperella bonasi</name>
    <dbReference type="NCBI Taxonomy" id="312286"/>
    <lineage>
        <taxon>Bacteria</taxon>
        <taxon>Bacillati</taxon>
        <taxon>Actinomycetota</taxon>
        <taxon>Actinomycetes</taxon>
        <taxon>Actinomycetales</taxon>
        <taxon>Actinomycetaceae</taxon>
        <taxon>Trueperella</taxon>
    </lineage>
</organism>
<reference evidence="8 9" key="1">
    <citation type="submission" date="2023-07" db="EMBL/GenBank/DDBJ databases">
        <title>Sequencing the genomes of 1000 actinobacteria strains.</title>
        <authorList>
            <person name="Klenk H.-P."/>
        </authorList>
    </citation>
    <scope>NUCLEOTIDE SEQUENCE [LARGE SCALE GENOMIC DNA]</scope>
    <source>
        <strain evidence="8 9">DSM 17163</strain>
    </source>
</reference>
<evidence type="ECO:0000256" key="5">
    <source>
        <dbReference type="RuleBase" id="RU003512"/>
    </source>
</evidence>
<comment type="caution">
    <text evidence="8">The sequence shown here is derived from an EMBL/GenBank/DDBJ whole genome shotgun (WGS) entry which is preliminary data.</text>
</comment>
<name>A0ABT9NF55_9ACTO</name>